<organism evidence="1 2">
    <name type="scientific">Paraburkholderia steynii</name>
    <dbReference type="NCBI Taxonomy" id="1245441"/>
    <lineage>
        <taxon>Bacteria</taxon>
        <taxon>Pseudomonadati</taxon>
        <taxon>Pseudomonadota</taxon>
        <taxon>Betaproteobacteria</taxon>
        <taxon>Burkholderiales</taxon>
        <taxon>Burkholderiaceae</taxon>
        <taxon>Paraburkholderia</taxon>
    </lineage>
</organism>
<proteinExistence type="predicted"/>
<evidence type="ECO:0000313" key="2">
    <source>
        <dbReference type="Proteomes" id="UP000198900"/>
    </source>
</evidence>
<dbReference type="AlphaFoldDB" id="A0A7Z7FJE9"/>
<dbReference type="Proteomes" id="UP000198900">
    <property type="component" value="Unassembled WGS sequence"/>
</dbReference>
<dbReference type="EMBL" id="FNDI01000019">
    <property type="protein sequence ID" value="SDI56429.1"/>
    <property type="molecule type" value="Genomic_DNA"/>
</dbReference>
<evidence type="ECO:0000313" key="1">
    <source>
        <dbReference type="EMBL" id="SDI56429.1"/>
    </source>
</evidence>
<name>A0A7Z7FJE9_9BURK</name>
<accession>A0A7Z7FJE9</accession>
<keyword evidence="2" id="KW-1185">Reference proteome</keyword>
<reference evidence="1" key="1">
    <citation type="submission" date="2016-10" db="EMBL/GenBank/DDBJ databases">
        <authorList>
            <person name="Varghese N."/>
            <person name="Submissions S."/>
        </authorList>
    </citation>
    <scope>NUCLEOTIDE SEQUENCE [LARGE SCALE GENOMIC DNA]</scope>
    <source>
        <strain evidence="1">YR281</strain>
    </source>
</reference>
<comment type="caution">
    <text evidence="1">The sequence shown here is derived from an EMBL/GenBank/DDBJ whole genome shotgun (WGS) entry which is preliminary data.</text>
</comment>
<sequence length="244" mass="26857">MNLCRHRDVIESDDRDVVRYAQASLAHSGDSAKRAEVICGKDGGWWICKLEQVRRCFKGFHLGEVTHGNEGGITGQAELDDRVVVGSATIPYPFNRFVAGYEGNAPMSQAGEMLDGKTSAPVIVNGNRRKTCQRSALIDENDRDVSCSQCVEIRRFSRKNGDDPVCELLKKINHASMSSPILVKDRVNQCFVANCTSRPANAEYQFTRKLIVEHRRDDPENAVTAAGKLLCAAIYDVADVGGNP</sequence>
<gene>
    <name evidence="1" type="ORF">SAMN04487926_11974</name>
</gene>
<protein>
    <submittedName>
        <fullName evidence="1">Uncharacterized protein</fullName>
    </submittedName>
</protein>